<accession>A0A6C0NZ30</accession>
<feature type="transmembrane region" description="Helical" evidence="1">
    <location>
        <begin position="12"/>
        <end position="32"/>
    </location>
</feature>
<evidence type="ECO:0000313" key="3">
    <source>
        <dbReference type="Proteomes" id="UP000479114"/>
    </source>
</evidence>
<dbReference type="EMBL" id="CP048286">
    <property type="protein sequence ID" value="QHW31495.1"/>
    <property type="molecule type" value="Genomic_DNA"/>
</dbReference>
<feature type="transmembrane region" description="Helical" evidence="1">
    <location>
        <begin position="156"/>
        <end position="181"/>
    </location>
</feature>
<proteinExistence type="predicted"/>
<feature type="transmembrane region" description="Helical" evidence="1">
    <location>
        <begin position="188"/>
        <end position="208"/>
    </location>
</feature>
<keyword evidence="3" id="KW-1185">Reference proteome</keyword>
<keyword evidence="1" id="KW-0472">Membrane</keyword>
<dbReference type="PANTHER" id="PTHR37305">
    <property type="entry name" value="INTEGRAL MEMBRANE PROTEIN-RELATED"/>
    <property type="match status" value="1"/>
</dbReference>
<dbReference type="AlphaFoldDB" id="A0A6C0NZ30"/>
<dbReference type="KEGG" id="prz:GZH47_12015"/>
<organism evidence="2 3">
    <name type="scientific">Paenibacillus rhizovicinus</name>
    <dbReference type="NCBI Taxonomy" id="2704463"/>
    <lineage>
        <taxon>Bacteria</taxon>
        <taxon>Bacillati</taxon>
        <taxon>Bacillota</taxon>
        <taxon>Bacilli</taxon>
        <taxon>Bacillales</taxon>
        <taxon>Paenibacillaceae</taxon>
        <taxon>Paenibacillus</taxon>
    </lineage>
</organism>
<feature type="transmembrane region" description="Helical" evidence="1">
    <location>
        <begin position="117"/>
        <end position="144"/>
    </location>
</feature>
<name>A0A6C0NZ30_9BACL</name>
<dbReference type="Pfam" id="PF12679">
    <property type="entry name" value="ABC2_membrane_2"/>
    <property type="match status" value="1"/>
</dbReference>
<dbReference type="GO" id="GO:0005886">
    <property type="term" value="C:plasma membrane"/>
    <property type="evidence" value="ECO:0007669"/>
    <property type="project" value="UniProtKB-SubCell"/>
</dbReference>
<keyword evidence="1" id="KW-1133">Transmembrane helix</keyword>
<evidence type="ECO:0000313" key="2">
    <source>
        <dbReference type="EMBL" id="QHW31495.1"/>
    </source>
</evidence>
<feature type="transmembrane region" description="Helical" evidence="1">
    <location>
        <begin position="75"/>
        <end position="96"/>
    </location>
</feature>
<reference evidence="2 3" key="1">
    <citation type="submission" date="2020-02" db="EMBL/GenBank/DDBJ databases">
        <title>Paenibacillus sp. nov., isolated from rhizosphere soil of tomato.</title>
        <authorList>
            <person name="Weon H.-Y."/>
            <person name="Lee S.A."/>
        </authorList>
    </citation>
    <scope>NUCLEOTIDE SEQUENCE [LARGE SCALE GENOMIC DNA]</scope>
    <source>
        <strain evidence="2 3">14171R-81</strain>
    </source>
</reference>
<feature type="transmembrane region" description="Helical" evidence="1">
    <location>
        <begin position="238"/>
        <end position="258"/>
    </location>
</feature>
<evidence type="ECO:0000256" key="1">
    <source>
        <dbReference type="SAM" id="Phobius"/>
    </source>
</evidence>
<keyword evidence="1" id="KW-0812">Transmembrane</keyword>
<protein>
    <submittedName>
        <fullName evidence="2">ABC transporter permease</fullName>
    </submittedName>
</protein>
<dbReference type="GO" id="GO:0140359">
    <property type="term" value="F:ABC-type transporter activity"/>
    <property type="evidence" value="ECO:0007669"/>
    <property type="project" value="InterPro"/>
</dbReference>
<dbReference type="Proteomes" id="UP000479114">
    <property type="component" value="Chromosome"/>
</dbReference>
<dbReference type="PANTHER" id="PTHR37305:SF1">
    <property type="entry name" value="MEMBRANE PROTEIN"/>
    <property type="match status" value="1"/>
</dbReference>
<sequence>MLFRREFKRNLRSLIIWSLIMAGIILLYLSIFPSMAKEQANMDSLTNAVPEGMQKAFGMDRLSLGTLLGFYGIEIHLMTTLLGSIYAALLASGIIAKEQNEKTAEFLLSLPLARQTIILHKGAAVASNVLLFNLVIVAASLVGFQFSSGQDISYRAFFLLELAVLLMHLTFAAIAFLFSALARRTRSIVSISLGLVFVMYFLSVVAGISERFSWLKYASPFKYADSAQILTEHSLDPIYPVIMAVVIAGCFLSAYWYYSKKDIVV</sequence>
<gene>
    <name evidence="2" type="ORF">GZH47_12015</name>
</gene>
<dbReference type="RefSeq" id="WP_162640302.1">
    <property type="nucleotide sequence ID" value="NZ_CP048286.1"/>
</dbReference>